<evidence type="ECO:0000256" key="1">
    <source>
        <dbReference type="SAM" id="MobiDB-lite"/>
    </source>
</evidence>
<accession>A0A1E5JKU0</accession>
<protein>
    <submittedName>
        <fullName evidence="2">Uncharacterized protein</fullName>
    </submittedName>
</protein>
<proteinExistence type="predicted"/>
<dbReference type="STRING" id="45071.Lpar_1023"/>
<dbReference type="Proteomes" id="UP000095229">
    <property type="component" value="Unassembled WGS sequence"/>
</dbReference>
<sequence>MYGTFITKIFIMAQIVGVVAAQVALDEADKMLQNQGQNQSQSQSSSSTDDQDDQSLFLSAPSGAISSLDPTQLASSLLPDNFDSLFQANGSGGGQSPVESVIDKGEDILDQGVSMGMSFMGK</sequence>
<evidence type="ECO:0000313" key="3">
    <source>
        <dbReference type="Proteomes" id="UP000095229"/>
    </source>
</evidence>
<name>A0A1E5JKU0_9GAMM</name>
<comment type="caution">
    <text evidence="2">The sequence shown here is derived from an EMBL/GenBank/DDBJ whole genome shotgun (WGS) entry which is preliminary data.</text>
</comment>
<keyword evidence="3" id="KW-1185">Reference proteome</keyword>
<dbReference type="PATRIC" id="fig|45071.7.peg.4187"/>
<dbReference type="EMBL" id="LSOG01000108">
    <property type="protein sequence ID" value="OEH45122.1"/>
    <property type="molecule type" value="Genomic_DNA"/>
</dbReference>
<feature type="region of interest" description="Disordered" evidence="1">
    <location>
        <begin position="32"/>
        <end position="66"/>
    </location>
</feature>
<gene>
    <name evidence="2" type="ORF">lpari_03892</name>
</gene>
<reference evidence="2 3" key="1">
    <citation type="submission" date="2016-02" db="EMBL/GenBank/DDBJ databases">
        <title>Secondary metabolites in Legionella.</title>
        <authorList>
            <person name="Tobias N.J."/>
            <person name="Bode H.B."/>
        </authorList>
    </citation>
    <scope>NUCLEOTIDE SEQUENCE [LARGE SCALE GENOMIC DNA]</scope>
    <source>
        <strain evidence="2 3">DSM 19216</strain>
    </source>
</reference>
<dbReference type="AlphaFoldDB" id="A0A1E5JKU0"/>
<evidence type="ECO:0000313" key="2">
    <source>
        <dbReference type="EMBL" id="OEH45122.1"/>
    </source>
</evidence>
<organism evidence="2 3">
    <name type="scientific">Legionella parisiensis</name>
    <dbReference type="NCBI Taxonomy" id="45071"/>
    <lineage>
        <taxon>Bacteria</taxon>
        <taxon>Pseudomonadati</taxon>
        <taxon>Pseudomonadota</taxon>
        <taxon>Gammaproteobacteria</taxon>
        <taxon>Legionellales</taxon>
        <taxon>Legionellaceae</taxon>
        <taxon>Legionella</taxon>
    </lineage>
</organism>
<feature type="compositionally biased region" description="Low complexity" evidence="1">
    <location>
        <begin position="33"/>
        <end position="48"/>
    </location>
</feature>